<accession>A0A0F8YVN8</accession>
<name>A0A0F8YVN8_9ZZZZ</name>
<dbReference type="AlphaFoldDB" id="A0A0F8YVN8"/>
<comment type="caution">
    <text evidence="1">The sequence shown here is derived from an EMBL/GenBank/DDBJ whole genome shotgun (WGS) entry which is preliminary data.</text>
</comment>
<dbReference type="EMBL" id="LAZR01051279">
    <property type="protein sequence ID" value="KKK85502.1"/>
    <property type="molecule type" value="Genomic_DNA"/>
</dbReference>
<organism evidence="1">
    <name type="scientific">marine sediment metagenome</name>
    <dbReference type="NCBI Taxonomy" id="412755"/>
    <lineage>
        <taxon>unclassified sequences</taxon>
        <taxon>metagenomes</taxon>
        <taxon>ecological metagenomes</taxon>
    </lineage>
</organism>
<proteinExistence type="predicted"/>
<feature type="non-terminal residue" evidence="1">
    <location>
        <position position="340"/>
    </location>
</feature>
<reference evidence="1" key="1">
    <citation type="journal article" date="2015" name="Nature">
        <title>Complex archaea that bridge the gap between prokaryotes and eukaryotes.</title>
        <authorList>
            <person name="Spang A."/>
            <person name="Saw J.H."/>
            <person name="Jorgensen S.L."/>
            <person name="Zaremba-Niedzwiedzka K."/>
            <person name="Martijn J."/>
            <person name="Lind A.E."/>
            <person name="van Eijk R."/>
            <person name="Schleper C."/>
            <person name="Guy L."/>
            <person name="Ettema T.J."/>
        </authorList>
    </citation>
    <scope>NUCLEOTIDE SEQUENCE</scope>
</reference>
<evidence type="ECO:0000313" key="1">
    <source>
        <dbReference type="EMBL" id="KKK85502.1"/>
    </source>
</evidence>
<sequence length="340" mass="39675">METERELPNHVRRSRNSNNLIGTARIYEVSGSDVVTTDRRSAQLYEALRGGQMTKKTRKRRKGKRKAIRPDDSFEFAGGTIARYGRLILMESHRTPEQQQEMESHWVEIYPRVVSEINDRVSRIRQLISQYDPLELLKRGFWAMSASMRGKMSEHEYSFEDVIMARMVDYVQAVIVSTPPVEPLAELTDESWQRLYDEVKELYQSLSLPFHIVNSARLKATQPDYDHDYDSFCVQAQMHATVVRGLRYPAHDWEFLEDFLGPHDDEFRKLFAISVSQFIEGLRGIHHSLARDSIGAFGDMLEEHQKAMRQLDAMKDPDLPALMEELRQDPQRRQRMQSIV</sequence>
<protein>
    <submittedName>
        <fullName evidence="1">Uncharacterized protein</fullName>
    </submittedName>
</protein>
<gene>
    <name evidence="1" type="ORF">LCGC14_2772660</name>
</gene>